<reference evidence="4" key="1">
    <citation type="submission" date="2024-01" db="EMBL/GenBank/DDBJ databases">
        <title>Bank of Algae and Cyanobacteria of the Azores (BACA) strain genomes.</title>
        <authorList>
            <person name="Luz R."/>
            <person name="Cordeiro R."/>
            <person name="Fonseca A."/>
            <person name="Goncalves V."/>
        </authorList>
    </citation>
    <scope>NUCLEOTIDE SEQUENCE</scope>
    <source>
        <strain evidence="4">BACA0141</strain>
    </source>
</reference>
<dbReference type="EMBL" id="JAZBJZ010000155">
    <property type="protein sequence ID" value="MEE3719659.1"/>
    <property type="molecule type" value="Genomic_DNA"/>
</dbReference>
<sequence>MTTDTLEFADEVDETSSQNLESWKVLIVDDETEIHSITRLALEDFIFDNKRLKFLSAYSGTDARQIMEEHPDVAVTLLDVIMESEDAGLLTAKYIRETLQNRAIRIILRTGQPGQFPERQAIVDYDIDDYKAKTEFTSQKLFTTIITALRSYKAYTALESINRELEKRVEDRTIKLQEEIDKRREAEEILYQSRSLLASILDSSLDGIVALKAIRDSATGKIENFCCLMSNQILARTFERRCEDLIGELVPRNLFTLLDPQLFDLFVAIVETGQPLERDFYYPWQDSCWYQFVAVKLEDGLAITVRDITVRKQIELALQSANQQLEALVNFDGLTKVANRRCFDARLQEEWKRLAREQQALSLILFDLDSFKRYNDFYGHLAGDDCLIKVAQAARASVNRASDLVARYGGEEFVVLLPNTSLEGAISVAVNIQHMIQALAIPHERSDVKSVVTVSLGIASLIPSIETQPDILIGQADWALYQAKQQGRDRYFANT</sequence>
<evidence type="ECO:0000313" key="4">
    <source>
        <dbReference type="EMBL" id="MEE3719659.1"/>
    </source>
</evidence>
<feature type="domain" description="Response regulatory" evidence="2">
    <location>
        <begin position="24"/>
        <end position="148"/>
    </location>
</feature>
<dbReference type="PROSITE" id="PS50110">
    <property type="entry name" value="RESPONSE_REGULATORY"/>
    <property type="match status" value="1"/>
</dbReference>
<name>A0AAW9Q652_9CYAN</name>
<proteinExistence type="predicted"/>
<keyword evidence="4" id="KW-0548">Nucleotidyltransferase</keyword>
<evidence type="ECO:0000313" key="5">
    <source>
        <dbReference type="Proteomes" id="UP001333818"/>
    </source>
</evidence>
<evidence type="ECO:0000259" key="2">
    <source>
        <dbReference type="PROSITE" id="PS50110"/>
    </source>
</evidence>
<dbReference type="GO" id="GO:0000160">
    <property type="term" value="P:phosphorelay signal transduction system"/>
    <property type="evidence" value="ECO:0007669"/>
    <property type="project" value="InterPro"/>
</dbReference>
<dbReference type="Pfam" id="PF00072">
    <property type="entry name" value="Response_reg"/>
    <property type="match status" value="1"/>
</dbReference>
<dbReference type="PANTHER" id="PTHR45138:SF9">
    <property type="entry name" value="DIGUANYLATE CYCLASE DGCM-RELATED"/>
    <property type="match status" value="1"/>
</dbReference>
<feature type="domain" description="GGDEF" evidence="3">
    <location>
        <begin position="359"/>
        <end position="495"/>
    </location>
</feature>
<dbReference type="GO" id="GO:1902201">
    <property type="term" value="P:negative regulation of bacterial-type flagellum-dependent cell motility"/>
    <property type="evidence" value="ECO:0007669"/>
    <property type="project" value="TreeGrafter"/>
</dbReference>
<dbReference type="CDD" id="cd01949">
    <property type="entry name" value="GGDEF"/>
    <property type="match status" value="1"/>
</dbReference>
<dbReference type="SUPFAM" id="SSF55785">
    <property type="entry name" value="PYP-like sensor domain (PAS domain)"/>
    <property type="match status" value="1"/>
</dbReference>
<protein>
    <submittedName>
        <fullName evidence="4">Diguanylate cyclase</fullName>
        <ecNumber evidence="4">2.7.7.65</ecNumber>
    </submittedName>
</protein>
<dbReference type="PROSITE" id="PS50887">
    <property type="entry name" value="GGDEF"/>
    <property type="match status" value="1"/>
</dbReference>
<feature type="modified residue" description="4-aspartylphosphate" evidence="1">
    <location>
        <position position="79"/>
    </location>
</feature>
<comment type="caution">
    <text evidence="4">The sequence shown here is derived from an EMBL/GenBank/DDBJ whole genome shotgun (WGS) entry which is preliminary data.</text>
</comment>
<dbReference type="GO" id="GO:0005886">
    <property type="term" value="C:plasma membrane"/>
    <property type="evidence" value="ECO:0007669"/>
    <property type="project" value="TreeGrafter"/>
</dbReference>
<dbReference type="GO" id="GO:0043709">
    <property type="term" value="P:cell adhesion involved in single-species biofilm formation"/>
    <property type="evidence" value="ECO:0007669"/>
    <property type="project" value="TreeGrafter"/>
</dbReference>
<dbReference type="NCBIfam" id="TIGR00254">
    <property type="entry name" value="GGDEF"/>
    <property type="match status" value="1"/>
</dbReference>
<dbReference type="Proteomes" id="UP001333818">
    <property type="component" value="Unassembled WGS sequence"/>
</dbReference>
<dbReference type="SMART" id="SM00267">
    <property type="entry name" value="GGDEF"/>
    <property type="match status" value="1"/>
</dbReference>
<dbReference type="InterPro" id="IPR050469">
    <property type="entry name" value="Diguanylate_Cyclase"/>
</dbReference>
<dbReference type="InterPro" id="IPR000160">
    <property type="entry name" value="GGDEF_dom"/>
</dbReference>
<keyword evidence="5" id="KW-1185">Reference proteome</keyword>
<dbReference type="EC" id="2.7.7.65" evidence="4"/>
<dbReference type="InterPro" id="IPR029787">
    <property type="entry name" value="Nucleotide_cyclase"/>
</dbReference>
<accession>A0AAW9Q652</accession>
<dbReference type="AlphaFoldDB" id="A0AAW9Q652"/>
<dbReference type="Gene3D" id="3.30.70.270">
    <property type="match status" value="1"/>
</dbReference>
<dbReference type="PANTHER" id="PTHR45138">
    <property type="entry name" value="REGULATORY COMPONENTS OF SENSORY TRANSDUCTION SYSTEM"/>
    <property type="match status" value="1"/>
</dbReference>
<dbReference type="CDD" id="cd00156">
    <property type="entry name" value="REC"/>
    <property type="match status" value="1"/>
</dbReference>
<dbReference type="RefSeq" id="WP_330486095.1">
    <property type="nucleotide sequence ID" value="NZ_JAZBJZ010000155.1"/>
</dbReference>
<dbReference type="Gene3D" id="3.40.50.2300">
    <property type="match status" value="1"/>
</dbReference>
<keyword evidence="4" id="KW-0808">Transferase</keyword>
<gene>
    <name evidence="4" type="ORF">V2H45_23230</name>
</gene>
<dbReference type="Pfam" id="PF00990">
    <property type="entry name" value="GGDEF"/>
    <property type="match status" value="1"/>
</dbReference>
<dbReference type="InterPro" id="IPR043128">
    <property type="entry name" value="Rev_trsase/Diguanyl_cyclase"/>
</dbReference>
<dbReference type="InterPro" id="IPR001789">
    <property type="entry name" value="Sig_transdc_resp-reg_receiver"/>
</dbReference>
<dbReference type="Gene3D" id="3.30.450.20">
    <property type="entry name" value="PAS domain"/>
    <property type="match status" value="1"/>
</dbReference>
<organism evidence="4 5">
    <name type="scientific">Tumidithrix elongata BACA0141</name>
    <dbReference type="NCBI Taxonomy" id="2716417"/>
    <lineage>
        <taxon>Bacteria</taxon>
        <taxon>Bacillati</taxon>
        <taxon>Cyanobacteriota</taxon>
        <taxon>Cyanophyceae</taxon>
        <taxon>Pseudanabaenales</taxon>
        <taxon>Pseudanabaenaceae</taxon>
        <taxon>Tumidithrix</taxon>
        <taxon>Tumidithrix elongata</taxon>
    </lineage>
</organism>
<dbReference type="SUPFAM" id="SSF55073">
    <property type="entry name" value="Nucleotide cyclase"/>
    <property type="match status" value="1"/>
</dbReference>
<dbReference type="GO" id="GO:0052621">
    <property type="term" value="F:diguanylate cyclase activity"/>
    <property type="evidence" value="ECO:0007669"/>
    <property type="project" value="UniProtKB-EC"/>
</dbReference>
<evidence type="ECO:0000256" key="1">
    <source>
        <dbReference type="PROSITE-ProRule" id="PRU00169"/>
    </source>
</evidence>
<dbReference type="SMART" id="SM00448">
    <property type="entry name" value="REC"/>
    <property type="match status" value="1"/>
</dbReference>
<dbReference type="InterPro" id="IPR035965">
    <property type="entry name" value="PAS-like_dom_sf"/>
</dbReference>
<evidence type="ECO:0000259" key="3">
    <source>
        <dbReference type="PROSITE" id="PS50887"/>
    </source>
</evidence>
<dbReference type="SUPFAM" id="SSF52172">
    <property type="entry name" value="CheY-like"/>
    <property type="match status" value="1"/>
</dbReference>
<dbReference type="InterPro" id="IPR011006">
    <property type="entry name" value="CheY-like_superfamily"/>
</dbReference>
<keyword evidence="1" id="KW-0597">Phosphoprotein</keyword>
<dbReference type="FunFam" id="3.30.70.270:FF:000001">
    <property type="entry name" value="Diguanylate cyclase domain protein"/>
    <property type="match status" value="1"/>
</dbReference>